<gene>
    <name evidence="2" type="ORF">J3D65DRAFT_437057</name>
</gene>
<dbReference type="EMBL" id="JBBPEH010000008">
    <property type="protein sequence ID" value="KAK7535062.1"/>
    <property type="molecule type" value="Genomic_DNA"/>
</dbReference>
<proteinExistence type="predicted"/>
<evidence type="ECO:0000313" key="2">
    <source>
        <dbReference type="EMBL" id="KAK7535062.1"/>
    </source>
</evidence>
<dbReference type="RefSeq" id="XP_066653787.1">
    <property type="nucleotide sequence ID" value="XM_066796226.1"/>
</dbReference>
<feature type="chain" id="PRO_5045909082" description="Secreted protein" evidence="1">
    <location>
        <begin position="22"/>
        <end position="88"/>
    </location>
</feature>
<feature type="signal peptide" evidence="1">
    <location>
        <begin position="1"/>
        <end position="21"/>
    </location>
</feature>
<evidence type="ECO:0000256" key="1">
    <source>
        <dbReference type="SAM" id="SignalP"/>
    </source>
</evidence>
<dbReference type="GeneID" id="92029132"/>
<name>A0ABR1LIM8_9PEZI</name>
<protein>
    <recommendedName>
        <fullName evidence="4">Secreted protein</fullName>
    </recommendedName>
</protein>
<organism evidence="2 3">
    <name type="scientific">Phyllosticta citribraziliensis</name>
    <dbReference type="NCBI Taxonomy" id="989973"/>
    <lineage>
        <taxon>Eukaryota</taxon>
        <taxon>Fungi</taxon>
        <taxon>Dikarya</taxon>
        <taxon>Ascomycota</taxon>
        <taxon>Pezizomycotina</taxon>
        <taxon>Dothideomycetes</taxon>
        <taxon>Dothideomycetes incertae sedis</taxon>
        <taxon>Botryosphaeriales</taxon>
        <taxon>Phyllostictaceae</taxon>
        <taxon>Phyllosticta</taxon>
    </lineage>
</organism>
<dbReference type="Proteomes" id="UP001360953">
    <property type="component" value="Unassembled WGS sequence"/>
</dbReference>
<keyword evidence="1" id="KW-0732">Signal</keyword>
<evidence type="ECO:0008006" key="4">
    <source>
        <dbReference type="Google" id="ProtNLM"/>
    </source>
</evidence>
<accession>A0ABR1LIM8</accession>
<sequence length="88" mass="9913">MAKCAMEWPMLSLLLLPLVLRGGMRQSCMALDRSLLCQYEPLTQAMASSHHKHFFDTVPERNKNSILSSSARCGESAARRRRYGTVAK</sequence>
<reference evidence="2 3" key="1">
    <citation type="submission" date="2024-04" db="EMBL/GenBank/DDBJ databases">
        <title>Phyllosticta paracitricarpa is synonymous to the EU quarantine fungus P. citricarpa based on phylogenomic analyses.</title>
        <authorList>
            <consortium name="Lawrence Berkeley National Laboratory"/>
            <person name="Van ingen-buijs V.A."/>
            <person name="Van westerhoven A.C."/>
            <person name="Haridas S."/>
            <person name="Skiadas P."/>
            <person name="Martin F."/>
            <person name="Groenewald J.Z."/>
            <person name="Crous P.W."/>
            <person name="Seidl M.F."/>
        </authorList>
    </citation>
    <scope>NUCLEOTIDE SEQUENCE [LARGE SCALE GENOMIC DNA]</scope>
    <source>
        <strain evidence="2 3">CPC 17464</strain>
    </source>
</reference>
<keyword evidence="3" id="KW-1185">Reference proteome</keyword>
<comment type="caution">
    <text evidence="2">The sequence shown here is derived from an EMBL/GenBank/DDBJ whole genome shotgun (WGS) entry which is preliminary data.</text>
</comment>
<evidence type="ECO:0000313" key="3">
    <source>
        <dbReference type="Proteomes" id="UP001360953"/>
    </source>
</evidence>